<keyword evidence="3" id="KW-1185">Reference proteome</keyword>
<proteinExistence type="predicted"/>
<organism evidence="2 3">
    <name type="scientific">Alteromonas marina</name>
    <dbReference type="NCBI Taxonomy" id="203795"/>
    <lineage>
        <taxon>Bacteria</taxon>
        <taxon>Pseudomonadati</taxon>
        <taxon>Pseudomonadota</taxon>
        <taxon>Gammaproteobacteria</taxon>
        <taxon>Alteromonadales</taxon>
        <taxon>Alteromonadaceae</taxon>
        <taxon>Alteromonas/Salinimonas group</taxon>
        <taxon>Alteromonas</taxon>
    </lineage>
</organism>
<dbReference type="RefSeq" id="WP_039218233.1">
    <property type="nucleotide sequence ID" value="NZ_JWLW01000012.1"/>
</dbReference>
<sequence>MNKKQILLLGLTGLLSLGCTQETEQDKFLLAEKDFEASAYEKSIIQLKSLVQENETFLDARLLLADAYLKTGQILNAKREYTRILESINEENADKAFSAVENYFLLSFFNQEFEDIESFATTFPDLQKNSKIKKLNDRFLILLGNSEKKSAKTQDLLDQALIALESNVSNQKLKLSQQETTAIETKSDGLFLPMLGHYYLASGEATKCIDTFEKVNEQLFTHPYSTLRLAQCHYNIKEYDKALLYSDEVLSRFPEQPLANRLKGTINFLNGSLDEAEQYLLKATDFYPNDSALKTYLGTLYLQQGYYEKAFQQLKGANSVFPKGHPARKVLAITEIKLGNYERGIEVFKNSLVDSDEANLSLFAIAANAAQAEGDINTRNQLIQSIASIETSSLSSEFHKFSQLNKFKTNSEGINFDFIPLVAPENGALAQVMIGTLYQYNQVEKLKQIAETWQSKNKEAAIFASSVASYLEGDYNIALNSLQKNKVVSPLKHTLIVESLLATQNAKKASEYLEEAISNEKPDLLLLNQLFIVNLENNYSQSYVYKITDSLIEKSFEFELLKAKFLLLESKNKESLSSLSRYKTNAKQLNPSYWKLLLKNKVMAAEPEEVLIALDDWIKNTPDVPDAYIAKINYLETLGNANKALETTEQALKKFDDPRLQLLQVNFLLLTSSLELAKQKFAQIPKATQNTPLGRGISASFALTSKNFALAEERLSEAYEKAPSPRVASMMFSALMNQRKISEAISFLEKHVSYLPSDIINMRLLADALVERDMLKARSYYIFLLEATQNNHVVMNNLAWIENELGNKQNALTLIEKALELKPNDPNYEDTLELIKN</sequence>
<dbReference type="PROSITE" id="PS50005">
    <property type="entry name" value="TPR"/>
    <property type="match status" value="2"/>
</dbReference>
<evidence type="ECO:0000256" key="1">
    <source>
        <dbReference type="PROSITE-ProRule" id="PRU00339"/>
    </source>
</evidence>
<evidence type="ECO:0008006" key="4">
    <source>
        <dbReference type="Google" id="ProtNLM"/>
    </source>
</evidence>
<reference evidence="2 3" key="1">
    <citation type="submission" date="2014-12" db="EMBL/GenBank/DDBJ databases">
        <title>Genome sequencing of Alteromonas marina AD001.</title>
        <authorList>
            <person name="Adrian T.G.S."/>
            <person name="Chan K.G."/>
        </authorList>
    </citation>
    <scope>NUCLEOTIDE SEQUENCE [LARGE SCALE GENOMIC DNA]</scope>
    <source>
        <strain evidence="2 3">AD001</strain>
    </source>
</reference>
<dbReference type="InterPro" id="IPR019734">
    <property type="entry name" value="TPR_rpt"/>
</dbReference>
<accession>A0A0B3YAK7</accession>
<name>A0A0B3YAK7_9ALTE</name>
<dbReference type="PANTHER" id="PTHR12558">
    <property type="entry name" value="CELL DIVISION CYCLE 16,23,27"/>
    <property type="match status" value="1"/>
</dbReference>
<evidence type="ECO:0000313" key="3">
    <source>
        <dbReference type="Proteomes" id="UP000031197"/>
    </source>
</evidence>
<dbReference type="Pfam" id="PF13432">
    <property type="entry name" value="TPR_16"/>
    <property type="match status" value="1"/>
</dbReference>
<dbReference type="PROSITE" id="PS51257">
    <property type="entry name" value="PROKAR_LIPOPROTEIN"/>
    <property type="match status" value="1"/>
</dbReference>
<dbReference type="SMART" id="SM00028">
    <property type="entry name" value="TPR"/>
    <property type="match status" value="6"/>
</dbReference>
<evidence type="ECO:0000313" key="2">
    <source>
        <dbReference type="EMBL" id="KHT54093.1"/>
    </source>
</evidence>
<protein>
    <recommendedName>
        <fullName evidence="4">PEP-CTERM system TPR-repeat protein PrsT</fullName>
    </recommendedName>
</protein>
<gene>
    <name evidence="2" type="ORF">RJ41_05980</name>
</gene>
<feature type="repeat" description="TPR" evidence="1">
    <location>
        <begin position="291"/>
        <end position="324"/>
    </location>
</feature>
<dbReference type="PANTHER" id="PTHR12558:SF13">
    <property type="entry name" value="CELL DIVISION CYCLE PROTEIN 27 HOMOLOG"/>
    <property type="match status" value="1"/>
</dbReference>
<comment type="caution">
    <text evidence="2">The sequence shown here is derived from an EMBL/GenBank/DDBJ whole genome shotgun (WGS) entry which is preliminary data.</text>
</comment>
<dbReference type="Proteomes" id="UP000031197">
    <property type="component" value="Unassembled WGS sequence"/>
</dbReference>
<dbReference type="InterPro" id="IPR011990">
    <property type="entry name" value="TPR-like_helical_dom_sf"/>
</dbReference>
<dbReference type="EMBL" id="JWLW01000012">
    <property type="protein sequence ID" value="KHT54093.1"/>
    <property type="molecule type" value="Genomic_DNA"/>
</dbReference>
<keyword evidence="1" id="KW-0802">TPR repeat</keyword>
<dbReference type="AlphaFoldDB" id="A0A0B3YAK7"/>
<dbReference type="Gene3D" id="1.25.40.10">
    <property type="entry name" value="Tetratricopeptide repeat domain"/>
    <property type="match status" value="3"/>
</dbReference>
<dbReference type="Pfam" id="PF13181">
    <property type="entry name" value="TPR_8"/>
    <property type="match status" value="1"/>
</dbReference>
<dbReference type="SUPFAM" id="SSF48452">
    <property type="entry name" value="TPR-like"/>
    <property type="match status" value="4"/>
</dbReference>
<feature type="repeat" description="TPR" evidence="1">
    <location>
        <begin position="792"/>
        <end position="825"/>
    </location>
</feature>